<dbReference type="NCBIfam" id="TIGR00186">
    <property type="entry name" value="rRNA_methyl_3"/>
    <property type="match status" value="1"/>
</dbReference>
<evidence type="ECO:0000256" key="9">
    <source>
        <dbReference type="ARBA" id="ARBA00034881"/>
    </source>
</evidence>
<dbReference type="Gene3D" id="3.30.1330.30">
    <property type="match status" value="1"/>
</dbReference>
<dbReference type="Pfam" id="PF08032">
    <property type="entry name" value="SpoU_sub_bind"/>
    <property type="match status" value="1"/>
</dbReference>
<dbReference type="SMART" id="SM00967">
    <property type="entry name" value="SpoU_sub_bind"/>
    <property type="match status" value="1"/>
</dbReference>
<keyword evidence="6" id="KW-0949">S-adenosyl-L-methionine</keyword>
<dbReference type="InterPro" id="IPR004441">
    <property type="entry name" value="rRNA_MeTrfase_TrmH"/>
</dbReference>
<dbReference type="InterPro" id="IPR001537">
    <property type="entry name" value="SpoU_MeTrfase"/>
</dbReference>
<dbReference type="InterPro" id="IPR029026">
    <property type="entry name" value="tRNA_m1G_MTases_N"/>
</dbReference>
<keyword evidence="3" id="KW-0698">rRNA processing</keyword>
<evidence type="ECO:0000313" key="12">
    <source>
        <dbReference type="Proteomes" id="UP000663699"/>
    </source>
</evidence>
<evidence type="ECO:0000256" key="8">
    <source>
        <dbReference type="ARBA" id="ARBA00023128"/>
    </source>
</evidence>
<evidence type="ECO:0000256" key="2">
    <source>
        <dbReference type="ARBA" id="ARBA00007228"/>
    </source>
</evidence>
<keyword evidence="8" id="KW-0496">Mitochondrion</keyword>
<gene>
    <name evidence="11" type="ORF">MERGE_001455</name>
</gene>
<comment type="similarity">
    <text evidence="2">Belongs to the class IV-like SAM-binding methyltransferase superfamily. RNA methyltransferase TrmH family.</text>
</comment>
<sequence length="337" mass="38549">MIIRNRFNIKIKTYFNIKKIFLNKKLIYQYSSNKKYNINQLTTSSIRKKYKRDEKEASKEYIYGRSPVSAALIAKNRQEFYKLYVYGDDKKNDDILKMSTSMSIPIEFVKNKSILDNYSLNKPHNGFVLEASPITCISLTTRKELLDFQTNYSNDTESQVSDNLYPKNDLNLWLFLDEITDPMNMGAILRNAYYFGLNGVIISEKNSASLSPIVNKASSGACEFLKIFKTANPLSFLRLLKSNNWKVIGTTSLSDKVKNHLVIPYNELDTHLSNSPILLIMGNEHRGMRTLVRNNCDFLVTIPASQFTFSLIDSLNVSVASGILISELSKILIKKHD</sequence>
<name>A0A899G713_9ASCO</name>
<comment type="subcellular location">
    <subcellularLocation>
        <location evidence="1">Mitochondrion</location>
    </subcellularLocation>
</comment>
<accession>A0A899G713</accession>
<dbReference type="PANTHER" id="PTHR46103">
    <property type="entry name" value="RRNA METHYLTRANSFERASE 1, MITOCHONDRIAL"/>
    <property type="match status" value="1"/>
</dbReference>
<feature type="domain" description="RNA 2-O ribose methyltransferase substrate binding" evidence="10">
    <location>
        <begin position="61"/>
        <end position="137"/>
    </location>
</feature>
<evidence type="ECO:0000256" key="3">
    <source>
        <dbReference type="ARBA" id="ARBA00022552"/>
    </source>
</evidence>
<evidence type="ECO:0000256" key="1">
    <source>
        <dbReference type="ARBA" id="ARBA00004173"/>
    </source>
</evidence>
<dbReference type="GO" id="GO:0016435">
    <property type="term" value="F:rRNA (guanine) methyltransferase activity"/>
    <property type="evidence" value="ECO:0007669"/>
    <property type="project" value="TreeGrafter"/>
</dbReference>
<reference evidence="11" key="1">
    <citation type="submission" date="2020-06" db="EMBL/GenBank/DDBJ databases">
        <title>Genomes of multiple members of Pneumocystis genus reveal paths to human pathogen Pneumocystis jirovecii.</title>
        <authorList>
            <person name="Cisse O.H."/>
            <person name="Ma L."/>
            <person name="Dekker J."/>
            <person name="Khil P."/>
            <person name="Jo J."/>
            <person name="Brenchley J."/>
            <person name="Blair R."/>
            <person name="Pahar B."/>
            <person name="Chabe M."/>
            <person name="Van Rompay K.A."/>
            <person name="Keesler R."/>
            <person name="Sukura A."/>
            <person name="Hirsch V."/>
            <person name="Kutty G."/>
            <person name="Liu Y."/>
            <person name="Peng L."/>
            <person name="Chen J."/>
            <person name="Song J."/>
            <person name="Weissenbacher-Lang C."/>
            <person name="Xu J."/>
            <person name="Upham N.S."/>
            <person name="Stajich J.E."/>
            <person name="Cuomo C.A."/>
            <person name="Cushion M.T."/>
            <person name="Kovacs J.A."/>
        </authorList>
    </citation>
    <scope>NUCLEOTIDE SEQUENCE</scope>
    <source>
        <strain evidence="11">2A</strain>
    </source>
</reference>
<dbReference type="SUPFAM" id="SSF75217">
    <property type="entry name" value="alpha/beta knot"/>
    <property type="match status" value="1"/>
</dbReference>
<dbReference type="InterPro" id="IPR013123">
    <property type="entry name" value="SpoU_subst-bd"/>
</dbReference>
<keyword evidence="4" id="KW-0489">Methyltransferase</keyword>
<dbReference type="PANTHER" id="PTHR46103:SF1">
    <property type="entry name" value="RRNA METHYLTRANSFERASE 1, MITOCHONDRIAL"/>
    <property type="match status" value="1"/>
</dbReference>
<proteinExistence type="inferred from homology"/>
<evidence type="ECO:0000259" key="10">
    <source>
        <dbReference type="SMART" id="SM00967"/>
    </source>
</evidence>
<evidence type="ECO:0000313" key="11">
    <source>
        <dbReference type="EMBL" id="QSL67068.1"/>
    </source>
</evidence>
<keyword evidence="7" id="KW-0809">Transit peptide</keyword>
<dbReference type="AlphaFoldDB" id="A0A899G713"/>
<dbReference type="InterPro" id="IPR029028">
    <property type="entry name" value="Alpha/beta_knot_MTases"/>
</dbReference>
<protein>
    <recommendedName>
        <fullName evidence="9">rRNA methyltransferase 1, mitochondrial</fullName>
    </recommendedName>
</protein>
<dbReference type="Proteomes" id="UP000663699">
    <property type="component" value="Chromosome 16"/>
</dbReference>
<dbReference type="InterPro" id="IPR047261">
    <property type="entry name" value="MRM1_MeTrfase_dom"/>
</dbReference>
<evidence type="ECO:0000256" key="5">
    <source>
        <dbReference type="ARBA" id="ARBA00022679"/>
    </source>
</evidence>
<dbReference type="CDD" id="cd18105">
    <property type="entry name" value="SpoU-like_MRM1"/>
    <property type="match status" value="1"/>
</dbReference>
<organism evidence="11 12">
    <name type="scientific">Pneumocystis wakefieldiae</name>
    <dbReference type="NCBI Taxonomy" id="38082"/>
    <lineage>
        <taxon>Eukaryota</taxon>
        <taxon>Fungi</taxon>
        <taxon>Dikarya</taxon>
        <taxon>Ascomycota</taxon>
        <taxon>Taphrinomycotina</taxon>
        <taxon>Pneumocystomycetes</taxon>
        <taxon>Pneumocystaceae</taxon>
        <taxon>Pneumocystis</taxon>
    </lineage>
</organism>
<dbReference type="GO" id="GO:0003723">
    <property type="term" value="F:RNA binding"/>
    <property type="evidence" value="ECO:0007669"/>
    <property type="project" value="InterPro"/>
</dbReference>
<dbReference type="SUPFAM" id="SSF55315">
    <property type="entry name" value="L30e-like"/>
    <property type="match status" value="1"/>
</dbReference>
<evidence type="ECO:0000256" key="7">
    <source>
        <dbReference type="ARBA" id="ARBA00022946"/>
    </source>
</evidence>
<dbReference type="EMBL" id="CP054547">
    <property type="protein sequence ID" value="QSL67068.1"/>
    <property type="molecule type" value="Genomic_DNA"/>
</dbReference>
<dbReference type="Pfam" id="PF00588">
    <property type="entry name" value="SpoU_methylase"/>
    <property type="match status" value="1"/>
</dbReference>
<dbReference type="InterPro" id="IPR047182">
    <property type="entry name" value="MRM1"/>
</dbReference>
<evidence type="ECO:0000256" key="6">
    <source>
        <dbReference type="ARBA" id="ARBA00022691"/>
    </source>
</evidence>
<dbReference type="Gene3D" id="3.40.1280.10">
    <property type="match status" value="1"/>
</dbReference>
<dbReference type="InterPro" id="IPR029064">
    <property type="entry name" value="Ribosomal_eL30-like_sf"/>
</dbReference>
<evidence type="ECO:0000256" key="4">
    <source>
        <dbReference type="ARBA" id="ARBA00022603"/>
    </source>
</evidence>
<dbReference type="GO" id="GO:0005739">
    <property type="term" value="C:mitochondrion"/>
    <property type="evidence" value="ECO:0007669"/>
    <property type="project" value="UniProtKB-SubCell"/>
</dbReference>
<keyword evidence="12" id="KW-1185">Reference proteome</keyword>
<dbReference type="OrthoDB" id="270651at2759"/>
<keyword evidence="5" id="KW-0808">Transferase</keyword>